<dbReference type="EMBL" id="GL996512">
    <property type="protein sequence ID" value="EGV66076.1"/>
    <property type="molecule type" value="Genomic_DNA"/>
</dbReference>
<organism evidence="2">
    <name type="scientific">Candida tenuis (strain ATCC 10573 / BCRC 21748 / CBS 615 / JCM 9827 / NBRC 10315 / NRRL Y-1498 / VKM Y-70)</name>
    <name type="common">Yeast</name>
    <name type="synonym">Yamadazyma tenuis</name>
    <dbReference type="NCBI Taxonomy" id="590646"/>
    <lineage>
        <taxon>Eukaryota</taxon>
        <taxon>Fungi</taxon>
        <taxon>Dikarya</taxon>
        <taxon>Ascomycota</taxon>
        <taxon>Saccharomycotina</taxon>
        <taxon>Pichiomycetes</taxon>
        <taxon>Debaryomycetaceae</taxon>
        <taxon>Yamadazyma</taxon>
    </lineage>
</organism>
<proteinExistence type="predicted"/>
<dbReference type="GeneID" id="18245547"/>
<evidence type="ECO:0000313" key="2">
    <source>
        <dbReference type="Proteomes" id="UP000000707"/>
    </source>
</evidence>
<dbReference type="eggNOG" id="ENOG502RQDF">
    <property type="taxonomic scope" value="Eukaryota"/>
</dbReference>
<gene>
    <name evidence="1" type="ORF">CANTEDRAFT_102387</name>
</gene>
<accession>G3AZE5</accession>
<name>G3AZE5_CANTC</name>
<dbReference type="RefSeq" id="XP_006684650.1">
    <property type="nucleotide sequence ID" value="XM_006684587.1"/>
</dbReference>
<evidence type="ECO:0000313" key="1">
    <source>
        <dbReference type="EMBL" id="EGV66076.1"/>
    </source>
</evidence>
<reference evidence="1 2" key="1">
    <citation type="journal article" date="2011" name="Proc. Natl. Acad. Sci. U.S.A.">
        <title>Comparative genomics of xylose-fermenting fungi for enhanced biofuel production.</title>
        <authorList>
            <person name="Wohlbach D.J."/>
            <person name="Kuo A."/>
            <person name="Sato T.K."/>
            <person name="Potts K.M."/>
            <person name="Salamov A.A."/>
            <person name="LaButti K.M."/>
            <person name="Sun H."/>
            <person name="Clum A."/>
            <person name="Pangilinan J.L."/>
            <person name="Lindquist E.A."/>
            <person name="Lucas S."/>
            <person name="Lapidus A."/>
            <person name="Jin M."/>
            <person name="Gunawan C."/>
            <person name="Balan V."/>
            <person name="Dale B.E."/>
            <person name="Jeffries T.W."/>
            <person name="Zinkel R."/>
            <person name="Barry K.W."/>
            <person name="Grigoriev I.V."/>
            <person name="Gasch A.P."/>
        </authorList>
    </citation>
    <scope>NUCLEOTIDE SEQUENCE [LARGE SCALE GENOMIC DNA]</scope>
    <source>
        <strain evidence="2">ATCC 10573 / BCRC 21748 / CBS 615 / JCM 9827 / NBRC 10315 / NRRL Y-1498 / VKM Y-70</strain>
    </source>
</reference>
<dbReference type="OrthoDB" id="409956at2759"/>
<dbReference type="Proteomes" id="UP000000707">
    <property type="component" value="Unassembled WGS sequence"/>
</dbReference>
<protein>
    <submittedName>
        <fullName evidence="1">Uncharacterized protein</fullName>
    </submittedName>
</protein>
<dbReference type="HOGENOM" id="CLU_198478_0_0_1"/>
<dbReference type="AlphaFoldDB" id="G3AZE5"/>
<sequence>MSIPEHPQNLGFLEAQQGYKDIQIKTHDYKDKPTPLNAKQNKASEFISNQTDKDHQKKYAKQVGRKIFDVLIRQVCN</sequence>
<keyword evidence="2" id="KW-1185">Reference proteome</keyword>
<dbReference type="KEGG" id="cten:18245547"/>